<dbReference type="RefSeq" id="WP_109278412.1">
    <property type="nucleotide sequence ID" value="NZ_JBFAUK010000028.1"/>
</dbReference>
<protein>
    <submittedName>
        <fullName evidence="1">Uncharacterized protein</fullName>
    </submittedName>
</protein>
<proteinExistence type="predicted"/>
<gene>
    <name evidence="1" type="ORF">AB0L16_27455</name>
</gene>
<evidence type="ECO:0000313" key="2">
    <source>
        <dbReference type="Proteomes" id="UP001552594"/>
    </source>
</evidence>
<dbReference type="Proteomes" id="UP001552594">
    <property type="component" value="Unassembled WGS sequence"/>
</dbReference>
<dbReference type="EMBL" id="JBFAUK010000028">
    <property type="protein sequence ID" value="MEV5510122.1"/>
    <property type="molecule type" value="Genomic_DNA"/>
</dbReference>
<reference evidence="1 2" key="1">
    <citation type="submission" date="2024-06" db="EMBL/GenBank/DDBJ databases">
        <title>The Natural Products Discovery Center: Release of the First 8490 Sequenced Strains for Exploring Actinobacteria Biosynthetic Diversity.</title>
        <authorList>
            <person name="Kalkreuter E."/>
            <person name="Kautsar S.A."/>
            <person name="Yang D."/>
            <person name="Bader C.D."/>
            <person name="Teijaro C.N."/>
            <person name="Fluegel L."/>
            <person name="Davis C.M."/>
            <person name="Simpson J.R."/>
            <person name="Lauterbach L."/>
            <person name="Steele A.D."/>
            <person name="Gui C."/>
            <person name="Meng S."/>
            <person name="Li G."/>
            <person name="Viehrig K."/>
            <person name="Ye F."/>
            <person name="Su P."/>
            <person name="Kiefer A.F."/>
            <person name="Nichols A."/>
            <person name="Cepeda A.J."/>
            <person name="Yan W."/>
            <person name="Fan B."/>
            <person name="Jiang Y."/>
            <person name="Adhikari A."/>
            <person name="Zheng C.-J."/>
            <person name="Schuster L."/>
            <person name="Cowan T.M."/>
            <person name="Smanski M.J."/>
            <person name="Chevrette M.G."/>
            <person name="De Carvalho L.P.S."/>
            <person name="Shen B."/>
        </authorList>
    </citation>
    <scope>NUCLEOTIDE SEQUENCE [LARGE SCALE GENOMIC DNA]</scope>
    <source>
        <strain evidence="1 2">NPDC052347</strain>
    </source>
</reference>
<evidence type="ECO:0000313" key="1">
    <source>
        <dbReference type="EMBL" id="MEV5510122.1"/>
    </source>
</evidence>
<keyword evidence="2" id="KW-1185">Reference proteome</keyword>
<sequence>MPADRPHEADNDILGHAWWAVTPERWSLLQFEPAHNEGLPTDRWWKDRRDVLETLILAPGPIDHGFAHYLLDQETQFHRHCWGFSHSIEIAALLLAEHRRPNDIWHLWQAVTTSFDTWCGLPHRLLLAGGGTARTVAYVAGSGHGQRHNLLEHLREIPETTDDDVTALIAERRRHYTELLTELRNVAVQGPQEEDFGPLSKG</sequence>
<comment type="caution">
    <text evidence="1">The sequence shown here is derived from an EMBL/GenBank/DDBJ whole genome shotgun (WGS) entry which is preliminary data.</text>
</comment>
<organism evidence="1 2">
    <name type="scientific">Streptomyces orinoci</name>
    <name type="common">Streptoverticillium orinoci</name>
    <dbReference type="NCBI Taxonomy" id="67339"/>
    <lineage>
        <taxon>Bacteria</taxon>
        <taxon>Bacillati</taxon>
        <taxon>Actinomycetota</taxon>
        <taxon>Actinomycetes</taxon>
        <taxon>Kitasatosporales</taxon>
        <taxon>Streptomycetaceae</taxon>
        <taxon>Streptomyces</taxon>
    </lineage>
</organism>
<name>A0ABV3K4N0_STRON</name>
<accession>A0ABV3K4N0</accession>